<dbReference type="SMART" id="SM00020">
    <property type="entry name" value="Tryp_SPc"/>
    <property type="match status" value="1"/>
</dbReference>
<evidence type="ECO:0000256" key="3">
    <source>
        <dbReference type="ARBA" id="ARBA00022801"/>
    </source>
</evidence>
<dbReference type="PANTHER" id="PTHR24276">
    <property type="entry name" value="POLYSERASE-RELATED"/>
    <property type="match status" value="1"/>
</dbReference>
<comment type="similarity">
    <text evidence="1">Belongs to the peptidase S1 family.</text>
</comment>
<accession>A0A653DTJ5</accession>
<keyword evidence="9" id="KW-1185">Reference proteome</keyword>
<keyword evidence="5" id="KW-1015">Disulfide bond</keyword>
<evidence type="ECO:0000256" key="1">
    <source>
        <dbReference type="ARBA" id="ARBA00007664"/>
    </source>
</evidence>
<keyword evidence="6" id="KW-1133">Transmembrane helix</keyword>
<dbReference type="GO" id="GO:0006508">
    <property type="term" value="P:proteolysis"/>
    <property type="evidence" value="ECO:0007669"/>
    <property type="project" value="UniProtKB-KW"/>
</dbReference>
<dbReference type="SUPFAM" id="SSF50494">
    <property type="entry name" value="Trypsin-like serine proteases"/>
    <property type="match status" value="1"/>
</dbReference>
<keyword evidence="6" id="KW-0812">Transmembrane</keyword>
<evidence type="ECO:0000256" key="4">
    <source>
        <dbReference type="ARBA" id="ARBA00022825"/>
    </source>
</evidence>
<dbReference type="Pfam" id="PF00089">
    <property type="entry name" value="Trypsin"/>
    <property type="match status" value="1"/>
</dbReference>
<dbReference type="InterPro" id="IPR043504">
    <property type="entry name" value="Peptidase_S1_PA_chymotrypsin"/>
</dbReference>
<dbReference type="AlphaFoldDB" id="A0A653DTJ5"/>
<name>A0A653DTJ5_CALMS</name>
<keyword evidence="4" id="KW-0720">Serine protease</keyword>
<dbReference type="InterPro" id="IPR001254">
    <property type="entry name" value="Trypsin_dom"/>
</dbReference>
<feature type="transmembrane region" description="Helical" evidence="6">
    <location>
        <begin position="20"/>
        <end position="46"/>
    </location>
</feature>
<reference evidence="8 9" key="1">
    <citation type="submission" date="2019-01" db="EMBL/GenBank/DDBJ databases">
        <authorList>
            <person name="Sayadi A."/>
        </authorList>
    </citation>
    <scope>NUCLEOTIDE SEQUENCE [LARGE SCALE GENOMIC DNA]</scope>
</reference>
<dbReference type="InterPro" id="IPR009003">
    <property type="entry name" value="Peptidase_S1_PA"/>
</dbReference>
<dbReference type="PRINTS" id="PR00722">
    <property type="entry name" value="CHYMOTRYPSIN"/>
</dbReference>
<dbReference type="PROSITE" id="PS50240">
    <property type="entry name" value="TRYPSIN_DOM"/>
    <property type="match status" value="1"/>
</dbReference>
<dbReference type="EMBL" id="CAACVG010014688">
    <property type="protein sequence ID" value="VEN63539.1"/>
    <property type="molecule type" value="Genomic_DNA"/>
</dbReference>
<keyword evidence="2" id="KW-0645">Protease</keyword>
<organism evidence="8 9">
    <name type="scientific">Callosobruchus maculatus</name>
    <name type="common">Southern cowpea weevil</name>
    <name type="synonym">Pulse bruchid</name>
    <dbReference type="NCBI Taxonomy" id="64391"/>
    <lineage>
        <taxon>Eukaryota</taxon>
        <taxon>Metazoa</taxon>
        <taxon>Ecdysozoa</taxon>
        <taxon>Arthropoda</taxon>
        <taxon>Hexapoda</taxon>
        <taxon>Insecta</taxon>
        <taxon>Pterygota</taxon>
        <taxon>Neoptera</taxon>
        <taxon>Endopterygota</taxon>
        <taxon>Coleoptera</taxon>
        <taxon>Polyphaga</taxon>
        <taxon>Cucujiformia</taxon>
        <taxon>Chrysomeloidea</taxon>
        <taxon>Chrysomelidae</taxon>
        <taxon>Bruchinae</taxon>
        <taxon>Bruchini</taxon>
        <taxon>Callosobruchus</taxon>
    </lineage>
</organism>
<gene>
    <name evidence="8" type="ORF">CALMAC_LOCUS20341</name>
</gene>
<dbReference type="GO" id="GO:0004252">
    <property type="term" value="F:serine-type endopeptidase activity"/>
    <property type="evidence" value="ECO:0007669"/>
    <property type="project" value="InterPro"/>
</dbReference>
<evidence type="ECO:0000256" key="2">
    <source>
        <dbReference type="ARBA" id="ARBA00022670"/>
    </source>
</evidence>
<protein>
    <recommendedName>
        <fullName evidence="7">Peptidase S1 domain-containing protein</fullName>
    </recommendedName>
</protein>
<evidence type="ECO:0000256" key="6">
    <source>
        <dbReference type="SAM" id="Phobius"/>
    </source>
</evidence>
<dbReference type="Gene3D" id="2.40.10.10">
    <property type="entry name" value="Trypsin-like serine proteases"/>
    <property type="match status" value="2"/>
</dbReference>
<evidence type="ECO:0000313" key="9">
    <source>
        <dbReference type="Proteomes" id="UP000410492"/>
    </source>
</evidence>
<dbReference type="InterPro" id="IPR001314">
    <property type="entry name" value="Peptidase_S1A"/>
</dbReference>
<keyword evidence="3" id="KW-0378">Hydrolase</keyword>
<evidence type="ECO:0000313" key="8">
    <source>
        <dbReference type="EMBL" id="VEN63539.1"/>
    </source>
</evidence>
<dbReference type="PANTHER" id="PTHR24276:SF91">
    <property type="entry name" value="AT26814P-RELATED"/>
    <property type="match status" value="1"/>
</dbReference>
<dbReference type="InterPro" id="IPR050430">
    <property type="entry name" value="Peptidase_S1"/>
</dbReference>
<keyword evidence="6" id="KW-0472">Membrane</keyword>
<evidence type="ECO:0000259" key="7">
    <source>
        <dbReference type="PROSITE" id="PS50240"/>
    </source>
</evidence>
<proteinExistence type="inferred from homology"/>
<dbReference type="Proteomes" id="UP000410492">
    <property type="component" value="Unassembled WGS sequence"/>
</dbReference>
<dbReference type="OrthoDB" id="6676947at2759"/>
<sequence length="317" mass="35841">MPQPDEGTSNSSVQSKSCMGQISCMSIITLIVVSVANLLLLLIVVLETRRRCNEGMFDSIFGERNEEYRINSGKQLLSLANKHVEYMGQKHMAALVIIKYDRVVLMCGTTIISPYWVMTTAHCCELVKVYPPERMKVVSNAAAWREGIARDVDDILRHSNYSQKTFSHNICLIRVKTPFQDKNEVPAVIAGAGYKYQANTSGATLGWSSRMADHDSDEIYSSKVILVPKHLCMAPQKYRLDETMFCAKYLQSTECGYDTGGPLIQYNIVIGFVSLEIDCASRVLPRVYTKVGYFEDWIELVERVKKEKIGVTFRDKM</sequence>
<evidence type="ECO:0000256" key="5">
    <source>
        <dbReference type="ARBA" id="ARBA00023157"/>
    </source>
</evidence>
<feature type="domain" description="Peptidase S1" evidence="7">
    <location>
        <begin position="60"/>
        <end position="303"/>
    </location>
</feature>